<comment type="similarity">
    <text evidence="2">Belongs to the oxygen-dependent FAD-linked oxidoreductase family.</text>
</comment>
<evidence type="ECO:0000256" key="1">
    <source>
        <dbReference type="ARBA" id="ARBA00001974"/>
    </source>
</evidence>
<dbReference type="PROSITE" id="PS00862">
    <property type="entry name" value="OX2_COVAL_FAD"/>
    <property type="match status" value="1"/>
</dbReference>
<dbReference type="InterPro" id="IPR012951">
    <property type="entry name" value="BBE"/>
</dbReference>
<protein>
    <submittedName>
        <fullName evidence="7">Oxidoreductase</fullName>
    </submittedName>
</protein>
<dbReference type="InterPro" id="IPR036318">
    <property type="entry name" value="FAD-bd_PCMH-like_sf"/>
</dbReference>
<keyword evidence="3" id="KW-0285">Flavoprotein</keyword>
<evidence type="ECO:0000313" key="7">
    <source>
        <dbReference type="EMBL" id="GIH79578.1"/>
    </source>
</evidence>
<gene>
    <name evidence="7" type="ORF">Plo01_60070</name>
</gene>
<dbReference type="GO" id="GO:0071949">
    <property type="term" value="F:FAD binding"/>
    <property type="evidence" value="ECO:0007669"/>
    <property type="project" value="InterPro"/>
</dbReference>
<dbReference type="RefSeq" id="WP_203894035.1">
    <property type="nucleotide sequence ID" value="NZ_BOOH01000049.1"/>
</dbReference>
<dbReference type="Pfam" id="PF01565">
    <property type="entry name" value="FAD_binding_4"/>
    <property type="match status" value="1"/>
</dbReference>
<name>A0A8J3W8D2_9ACTN</name>
<dbReference type="Gene3D" id="3.30.465.10">
    <property type="match status" value="1"/>
</dbReference>
<dbReference type="Proteomes" id="UP000616724">
    <property type="component" value="Unassembled WGS sequence"/>
</dbReference>
<dbReference type="InterPro" id="IPR016169">
    <property type="entry name" value="FAD-bd_PCMH_sub2"/>
</dbReference>
<dbReference type="Gene3D" id="3.40.462.20">
    <property type="match status" value="1"/>
</dbReference>
<keyword evidence="5" id="KW-0560">Oxidoreductase</keyword>
<dbReference type="InterPro" id="IPR006094">
    <property type="entry name" value="Oxid_FAD_bind_N"/>
</dbReference>
<dbReference type="SUPFAM" id="SSF56176">
    <property type="entry name" value="FAD-binding/transporter-associated domain-like"/>
    <property type="match status" value="1"/>
</dbReference>
<evidence type="ECO:0000256" key="5">
    <source>
        <dbReference type="ARBA" id="ARBA00023002"/>
    </source>
</evidence>
<comment type="cofactor">
    <cofactor evidence="1">
        <name>FAD</name>
        <dbReference type="ChEBI" id="CHEBI:57692"/>
    </cofactor>
</comment>
<evidence type="ECO:0000256" key="4">
    <source>
        <dbReference type="ARBA" id="ARBA00022827"/>
    </source>
</evidence>
<dbReference type="InterPro" id="IPR016166">
    <property type="entry name" value="FAD-bd_PCMH"/>
</dbReference>
<keyword evidence="8" id="KW-1185">Reference proteome</keyword>
<dbReference type="PANTHER" id="PTHR42973:SF39">
    <property type="entry name" value="FAD-BINDING PCMH-TYPE DOMAIN-CONTAINING PROTEIN"/>
    <property type="match status" value="1"/>
</dbReference>
<dbReference type="Gene3D" id="3.30.43.10">
    <property type="entry name" value="Uridine Diphospho-n-acetylenolpyruvylglucosamine Reductase, domain 2"/>
    <property type="match status" value="1"/>
</dbReference>
<evidence type="ECO:0000259" key="6">
    <source>
        <dbReference type="PROSITE" id="PS51387"/>
    </source>
</evidence>
<proteinExistence type="inferred from homology"/>
<dbReference type="AlphaFoldDB" id="A0A8J3W8D2"/>
<sequence>MAASVIVSPPAPPAASSAVTRAARRLRGRFAGTLHLPGEPGYEVARRPLFPVTDPRPALVAEAAGPQDVRAAVLTAREQGLPLAIQATGHGTHVPCDGGLLLKTTGMAGVLIDPERRVARVAPGAQWGRVLAAAAPFGLAPLSGSSPDVGVTGYTLGGGLGWLARRYGFAADSVLRAEVVTADGRMVTASPDSHPDLFWALRGGGGNFGVVTSLEFRLHPVARVHAGTACFPVERAAETLAFYRDWIAGAPDELSTAILLTRMPDTPQTPEPVRGRRVLAIKAMYAGEAGKARRALAPLWRAAGPVLLDDFRTTPYAEASMGGTAPRQVDLFEELPDPVIGALVRAADPEGSPERVTTVEVRHWGGAMARPAPGAGPVGHRDTALSVIVDSEAPGLAAELRPHATGGAFLNFLHDTTRTATAYTAADHRRLAEVKGVYDPDTTFNLGHVIPPAPPAAGVHAAG</sequence>
<dbReference type="Pfam" id="PF08031">
    <property type="entry name" value="BBE"/>
    <property type="match status" value="1"/>
</dbReference>
<feature type="domain" description="FAD-binding PCMH-type" evidence="6">
    <location>
        <begin position="53"/>
        <end position="221"/>
    </location>
</feature>
<dbReference type="EMBL" id="BOOH01000049">
    <property type="protein sequence ID" value="GIH79578.1"/>
    <property type="molecule type" value="Genomic_DNA"/>
</dbReference>
<dbReference type="InterPro" id="IPR006093">
    <property type="entry name" value="Oxy_OxRdtase_FAD_BS"/>
</dbReference>
<keyword evidence="4" id="KW-0274">FAD</keyword>
<dbReference type="GO" id="GO:0016491">
    <property type="term" value="F:oxidoreductase activity"/>
    <property type="evidence" value="ECO:0007669"/>
    <property type="project" value="UniProtKB-KW"/>
</dbReference>
<reference evidence="7 8" key="1">
    <citation type="submission" date="2021-01" db="EMBL/GenBank/DDBJ databases">
        <title>Whole genome shotgun sequence of Planobispora longispora NBRC 13918.</title>
        <authorList>
            <person name="Komaki H."/>
            <person name="Tamura T."/>
        </authorList>
    </citation>
    <scope>NUCLEOTIDE SEQUENCE [LARGE SCALE GENOMIC DNA]</scope>
    <source>
        <strain evidence="7 8">NBRC 13918</strain>
    </source>
</reference>
<evidence type="ECO:0000256" key="3">
    <source>
        <dbReference type="ARBA" id="ARBA00022630"/>
    </source>
</evidence>
<accession>A0A8J3W8D2</accession>
<evidence type="ECO:0000256" key="2">
    <source>
        <dbReference type="ARBA" id="ARBA00005466"/>
    </source>
</evidence>
<dbReference type="InterPro" id="IPR016167">
    <property type="entry name" value="FAD-bd_PCMH_sub1"/>
</dbReference>
<comment type="caution">
    <text evidence="7">The sequence shown here is derived from an EMBL/GenBank/DDBJ whole genome shotgun (WGS) entry which is preliminary data.</text>
</comment>
<dbReference type="InterPro" id="IPR050416">
    <property type="entry name" value="FAD-linked_Oxidoreductase"/>
</dbReference>
<organism evidence="7 8">
    <name type="scientific">Planobispora longispora</name>
    <dbReference type="NCBI Taxonomy" id="28887"/>
    <lineage>
        <taxon>Bacteria</taxon>
        <taxon>Bacillati</taxon>
        <taxon>Actinomycetota</taxon>
        <taxon>Actinomycetes</taxon>
        <taxon>Streptosporangiales</taxon>
        <taxon>Streptosporangiaceae</taxon>
        <taxon>Planobispora</taxon>
    </lineage>
</organism>
<dbReference type="PROSITE" id="PS51387">
    <property type="entry name" value="FAD_PCMH"/>
    <property type="match status" value="1"/>
</dbReference>
<dbReference type="PANTHER" id="PTHR42973">
    <property type="entry name" value="BINDING OXIDOREDUCTASE, PUTATIVE (AFU_ORTHOLOGUE AFUA_1G17690)-RELATED"/>
    <property type="match status" value="1"/>
</dbReference>
<evidence type="ECO:0000313" key="8">
    <source>
        <dbReference type="Proteomes" id="UP000616724"/>
    </source>
</evidence>